<evidence type="ECO:0000256" key="3">
    <source>
        <dbReference type="ARBA" id="ARBA00022634"/>
    </source>
</evidence>
<dbReference type="GO" id="GO:0071897">
    <property type="term" value="P:DNA biosynthetic process"/>
    <property type="evidence" value="ECO:0007669"/>
    <property type="project" value="UniProtKB-KW"/>
</dbReference>
<keyword evidence="4" id="KW-0547">Nucleotide-binding</keyword>
<dbReference type="RefSeq" id="WP_094366799.1">
    <property type="nucleotide sequence ID" value="NZ_NOJY02000004.1"/>
</dbReference>
<dbReference type="Proteomes" id="UP000215694">
    <property type="component" value="Unassembled WGS sequence"/>
</dbReference>
<protein>
    <recommendedName>
        <fullName evidence="2">ribonucleoside-diphosphate reductase</fullName>
        <ecNumber evidence="2">1.17.4.1</ecNumber>
    </recommendedName>
</protein>
<feature type="domain" description="TSCPD" evidence="6">
    <location>
        <begin position="4"/>
        <end position="78"/>
    </location>
</feature>
<dbReference type="EC" id="1.17.4.1" evidence="2"/>
<dbReference type="EMBL" id="NOJY02000004">
    <property type="protein sequence ID" value="RDY28904.1"/>
    <property type="molecule type" value="Genomic_DNA"/>
</dbReference>
<dbReference type="AlphaFoldDB" id="A0A371J824"/>
<evidence type="ECO:0000313" key="7">
    <source>
        <dbReference type="EMBL" id="RDY28904.1"/>
    </source>
</evidence>
<dbReference type="OrthoDB" id="9801525at2"/>
<gene>
    <name evidence="7" type="ORF">CHL78_003000</name>
</gene>
<proteinExistence type="inferred from homology"/>
<evidence type="ECO:0000256" key="2">
    <source>
        <dbReference type="ARBA" id="ARBA00012274"/>
    </source>
</evidence>
<evidence type="ECO:0000256" key="4">
    <source>
        <dbReference type="ARBA" id="ARBA00022741"/>
    </source>
</evidence>
<keyword evidence="3" id="KW-0237">DNA synthesis</keyword>
<reference evidence="7 8" key="1">
    <citation type="journal article" date="2017" name="Genome Announc.">
        <title>Draft Genome Sequence of Romboutsia weinsteinii sp. nov. Strain CCRI-19649(T) Isolated from Surface Water.</title>
        <authorList>
            <person name="Maheux A.F."/>
            <person name="Boudreau D.K."/>
            <person name="Berube E."/>
            <person name="Boissinot M."/>
            <person name="Cantin P."/>
            <person name="Raymond F."/>
            <person name="Corbeil J."/>
            <person name="Omar R.F."/>
            <person name="Bergeron M.G."/>
        </authorList>
    </citation>
    <scope>NUCLEOTIDE SEQUENCE [LARGE SCALE GENOMIC DNA]</scope>
    <source>
        <strain evidence="7 8">CCRI-19649</strain>
    </source>
</reference>
<dbReference type="InterPro" id="IPR024434">
    <property type="entry name" value="TSCPD_dom"/>
</dbReference>
<dbReference type="Pfam" id="PF12637">
    <property type="entry name" value="TSCPD"/>
    <property type="match status" value="1"/>
</dbReference>
<organism evidence="7 8">
    <name type="scientific">Romboutsia weinsteinii</name>
    <dbReference type="NCBI Taxonomy" id="2020949"/>
    <lineage>
        <taxon>Bacteria</taxon>
        <taxon>Bacillati</taxon>
        <taxon>Bacillota</taxon>
        <taxon>Clostridia</taxon>
        <taxon>Peptostreptococcales</taxon>
        <taxon>Peptostreptococcaceae</taxon>
        <taxon>Romboutsia</taxon>
    </lineage>
</organism>
<evidence type="ECO:0000259" key="6">
    <source>
        <dbReference type="Pfam" id="PF12637"/>
    </source>
</evidence>
<evidence type="ECO:0000256" key="5">
    <source>
        <dbReference type="ARBA" id="ARBA00047754"/>
    </source>
</evidence>
<comment type="similarity">
    <text evidence="1">Belongs to the ribonucleoside diphosphate reductase class-2 family.</text>
</comment>
<sequence>MYRYNTKGVCSKSILLDIKDNVLVDVVFEGGCAGNLIALKHLVEGKTIDEIIDNFEDIPCSNRGTSCPDQLANALKIYKRYAKDDKSENF</sequence>
<dbReference type="GO" id="GO:0000166">
    <property type="term" value="F:nucleotide binding"/>
    <property type="evidence" value="ECO:0007669"/>
    <property type="project" value="UniProtKB-KW"/>
</dbReference>
<comment type="catalytic activity">
    <reaction evidence="5">
        <text>a 2'-deoxyribonucleoside 5'-diphosphate + [thioredoxin]-disulfide + H2O = a ribonucleoside 5'-diphosphate + [thioredoxin]-dithiol</text>
        <dbReference type="Rhea" id="RHEA:23252"/>
        <dbReference type="Rhea" id="RHEA-COMP:10698"/>
        <dbReference type="Rhea" id="RHEA-COMP:10700"/>
        <dbReference type="ChEBI" id="CHEBI:15377"/>
        <dbReference type="ChEBI" id="CHEBI:29950"/>
        <dbReference type="ChEBI" id="CHEBI:50058"/>
        <dbReference type="ChEBI" id="CHEBI:57930"/>
        <dbReference type="ChEBI" id="CHEBI:73316"/>
        <dbReference type="EC" id="1.17.4.1"/>
    </reaction>
</comment>
<keyword evidence="8" id="KW-1185">Reference proteome</keyword>
<dbReference type="NCBIfam" id="TIGR03905">
    <property type="entry name" value="TIGR03905_4_Cys"/>
    <property type="match status" value="1"/>
</dbReference>
<name>A0A371J824_9FIRM</name>
<evidence type="ECO:0000256" key="1">
    <source>
        <dbReference type="ARBA" id="ARBA00007405"/>
    </source>
</evidence>
<dbReference type="InterPro" id="IPR023806">
    <property type="entry name" value="CHP03905"/>
</dbReference>
<accession>A0A371J824</accession>
<dbReference type="GO" id="GO:0004748">
    <property type="term" value="F:ribonucleoside-diphosphate reductase activity, thioredoxin disulfide as acceptor"/>
    <property type="evidence" value="ECO:0007669"/>
    <property type="project" value="UniProtKB-EC"/>
</dbReference>
<comment type="caution">
    <text evidence="7">The sequence shown here is derived from an EMBL/GenBank/DDBJ whole genome shotgun (WGS) entry which is preliminary data.</text>
</comment>
<evidence type="ECO:0000313" key="8">
    <source>
        <dbReference type="Proteomes" id="UP000215694"/>
    </source>
</evidence>